<dbReference type="Proteomes" id="UP000242450">
    <property type="component" value="Chromosome 1"/>
</dbReference>
<dbReference type="OrthoDB" id="60621at2759"/>
<reference evidence="1 2" key="1">
    <citation type="journal article" date="2018" name="Mol. Genet. Genomics">
        <title>The red deer Cervus elaphus genome CerEla1.0: sequencing, annotating, genes, and chromosomes.</title>
        <authorList>
            <person name="Bana N.A."/>
            <person name="Nyiri A."/>
            <person name="Nagy J."/>
            <person name="Frank K."/>
            <person name="Nagy T."/>
            <person name="Steger V."/>
            <person name="Schiller M."/>
            <person name="Lakatos P."/>
            <person name="Sugar L."/>
            <person name="Horn P."/>
            <person name="Barta E."/>
            <person name="Orosz L."/>
        </authorList>
    </citation>
    <scope>NUCLEOTIDE SEQUENCE [LARGE SCALE GENOMIC DNA]</scope>
    <source>
        <strain evidence="1">Hungarian</strain>
    </source>
</reference>
<evidence type="ECO:0000313" key="1">
    <source>
        <dbReference type="EMBL" id="OWK18045.1"/>
    </source>
</evidence>
<dbReference type="PANTHER" id="PTHR21223">
    <property type="entry name" value="CBY1-INTERACTING BAR DOMAIN-CONTAINING PROTEIN HOMOLOG"/>
    <property type="match status" value="1"/>
</dbReference>
<dbReference type="PANTHER" id="PTHR21223:SF4">
    <property type="entry name" value="CBY1-INTERACTING BAR DOMAIN-CONTAINING PROTEIN 1"/>
    <property type="match status" value="1"/>
</dbReference>
<organism evidence="1 2">
    <name type="scientific">Cervus elaphus hippelaphus</name>
    <name type="common">European red deer</name>
    <dbReference type="NCBI Taxonomy" id="46360"/>
    <lineage>
        <taxon>Eukaryota</taxon>
        <taxon>Metazoa</taxon>
        <taxon>Chordata</taxon>
        <taxon>Craniata</taxon>
        <taxon>Vertebrata</taxon>
        <taxon>Euteleostomi</taxon>
        <taxon>Mammalia</taxon>
        <taxon>Eutheria</taxon>
        <taxon>Laurasiatheria</taxon>
        <taxon>Artiodactyla</taxon>
        <taxon>Ruminantia</taxon>
        <taxon>Pecora</taxon>
        <taxon>Cervidae</taxon>
        <taxon>Cervinae</taxon>
        <taxon>Cervus</taxon>
    </lineage>
</organism>
<sequence length="197" mass="21689">MGIGVLYGNELEDQAGFFPQPDPHQKEQGLKNFADEFAKLQHYRQAEVKRLEAKVIEPLKAYGTIVKMNLLLSSWNHSVSSPVPRCCVIVYSLLSTWPTPSSPHTAAQKASFLGQQGRVIWKPLSDELRDQGADTAVSEVNAAVSFVGPSPPPRPGSLSLLETETEKDSYLLPNERGAMLSHEAPLTNRCGSFHYQA</sequence>
<dbReference type="EMBL" id="MKHE01000001">
    <property type="protein sequence ID" value="OWK18045.1"/>
    <property type="molecule type" value="Genomic_DNA"/>
</dbReference>
<dbReference type="GO" id="GO:0036064">
    <property type="term" value="C:ciliary basal body"/>
    <property type="evidence" value="ECO:0007669"/>
    <property type="project" value="TreeGrafter"/>
</dbReference>
<dbReference type="AlphaFoldDB" id="A0A212DIH2"/>
<comment type="caution">
    <text evidence="1">The sequence shown here is derived from an EMBL/GenBank/DDBJ whole genome shotgun (WGS) entry which is preliminary data.</text>
</comment>
<accession>A0A212DIH2</accession>
<dbReference type="GO" id="GO:0060271">
    <property type="term" value="P:cilium assembly"/>
    <property type="evidence" value="ECO:0007669"/>
    <property type="project" value="TreeGrafter"/>
</dbReference>
<dbReference type="Pfam" id="PF06730">
    <property type="entry name" value="FAM92"/>
    <property type="match status" value="1"/>
</dbReference>
<protein>
    <submittedName>
        <fullName evidence="1">Uncharacterized protein</fullName>
    </submittedName>
</protein>
<name>A0A212DIH2_CEREH</name>
<dbReference type="InterPro" id="IPR009602">
    <property type="entry name" value="CBAR/FAM92"/>
</dbReference>
<gene>
    <name evidence="1" type="ORF">Celaphus_00008983</name>
</gene>
<evidence type="ECO:0000313" key="2">
    <source>
        <dbReference type="Proteomes" id="UP000242450"/>
    </source>
</evidence>
<proteinExistence type="predicted"/>
<dbReference type="GO" id="GO:0035869">
    <property type="term" value="C:ciliary transition zone"/>
    <property type="evidence" value="ECO:0007669"/>
    <property type="project" value="TreeGrafter"/>
</dbReference>
<keyword evidence="2" id="KW-1185">Reference proteome</keyword>